<protein>
    <recommendedName>
        <fullName evidence="3">DUF2946 domain-containing protein</fullName>
    </recommendedName>
</protein>
<evidence type="ECO:0000313" key="2">
    <source>
        <dbReference type="Proteomes" id="UP000556329"/>
    </source>
</evidence>
<sequence length="127" mass="13262">MNSREKRWSILVALVAAYLLLLQSTLGAFAFGTAPKASQLDAFGNVICTREGATQLPGGNPPPSHLPACCVLGCSMFSPAFAPPPVAGLALGARSFEAVAFVFPAAIHLDFARERSPSNPRAPPRTA</sequence>
<accession>A0A841PXL6</accession>
<proteinExistence type="predicted"/>
<dbReference type="Pfam" id="PF11162">
    <property type="entry name" value="DUF2946"/>
    <property type="match status" value="1"/>
</dbReference>
<reference evidence="1 2" key="1">
    <citation type="submission" date="2020-08" db="EMBL/GenBank/DDBJ databases">
        <title>Genomic Encyclopedia of Type Strains, Phase IV (KMG-IV): sequencing the most valuable type-strain genomes for metagenomic binning, comparative biology and taxonomic classification.</title>
        <authorList>
            <person name="Goeker M."/>
        </authorList>
    </citation>
    <scope>NUCLEOTIDE SEQUENCE [LARGE SCALE GENOMIC DNA]</scope>
    <source>
        <strain evidence="1 2">DSM 100039</strain>
    </source>
</reference>
<organism evidence="1 2">
    <name type="scientific">Mesorhizobium sangaii</name>
    <dbReference type="NCBI Taxonomy" id="505389"/>
    <lineage>
        <taxon>Bacteria</taxon>
        <taxon>Pseudomonadati</taxon>
        <taxon>Pseudomonadota</taxon>
        <taxon>Alphaproteobacteria</taxon>
        <taxon>Hyphomicrobiales</taxon>
        <taxon>Phyllobacteriaceae</taxon>
        <taxon>Mesorhizobium</taxon>
    </lineage>
</organism>
<keyword evidence="2" id="KW-1185">Reference proteome</keyword>
<dbReference type="AlphaFoldDB" id="A0A841PXL6"/>
<name>A0A841PXL6_9HYPH</name>
<comment type="caution">
    <text evidence="1">The sequence shown here is derived from an EMBL/GenBank/DDBJ whole genome shotgun (WGS) entry which is preliminary data.</text>
</comment>
<dbReference type="EMBL" id="JACHEF010000007">
    <property type="protein sequence ID" value="MBB6413335.1"/>
    <property type="molecule type" value="Genomic_DNA"/>
</dbReference>
<evidence type="ECO:0008006" key="3">
    <source>
        <dbReference type="Google" id="ProtNLM"/>
    </source>
</evidence>
<dbReference type="InterPro" id="IPR021333">
    <property type="entry name" value="DUF2946"/>
</dbReference>
<dbReference type="Proteomes" id="UP000556329">
    <property type="component" value="Unassembled WGS sequence"/>
</dbReference>
<evidence type="ECO:0000313" key="1">
    <source>
        <dbReference type="EMBL" id="MBB6413335.1"/>
    </source>
</evidence>
<gene>
    <name evidence="1" type="ORF">HNQ71_006031</name>
</gene>